<dbReference type="InterPro" id="IPR017146">
    <property type="entry name" value="Lanti_2_LanM"/>
</dbReference>
<dbReference type="Pfam" id="PF05147">
    <property type="entry name" value="LANC_like"/>
    <property type="match status" value="1"/>
</dbReference>
<dbReference type="Gene3D" id="1.50.10.10">
    <property type="match status" value="1"/>
</dbReference>
<organism evidence="3">
    <name type="scientific">Thermosporothrix sp. COM3</name>
    <dbReference type="NCBI Taxonomy" id="2490863"/>
    <lineage>
        <taxon>Bacteria</taxon>
        <taxon>Bacillati</taxon>
        <taxon>Chloroflexota</taxon>
        <taxon>Ktedonobacteria</taxon>
        <taxon>Ktedonobacterales</taxon>
        <taxon>Thermosporotrichaceae</taxon>
        <taxon>Thermosporothrix</taxon>
    </lineage>
</organism>
<dbReference type="PIRSF" id="PIRSF037228">
    <property type="entry name" value="Lant_mod_RumM"/>
    <property type="match status" value="1"/>
</dbReference>
<evidence type="ECO:0000259" key="2">
    <source>
        <dbReference type="Pfam" id="PF13575"/>
    </source>
</evidence>
<evidence type="ECO:0000313" key="3">
    <source>
        <dbReference type="EMBL" id="BBH85857.1"/>
    </source>
</evidence>
<dbReference type="SMART" id="SM01260">
    <property type="entry name" value="LANC_like"/>
    <property type="match status" value="1"/>
</dbReference>
<gene>
    <name evidence="3" type="ORF">KTC_06080</name>
</gene>
<dbReference type="GO" id="GO:0005975">
    <property type="term" value="P:carbohydrate metabolic process"/>
    <property type="evidence" value="ECO:0007669"/>
    <property type="project" value="InterPro"/>
</dbReference>
<dbReference type="PRINTS" id="PR01950">
    <property type="entry name" value="LANCSUPER"/>
</dbReference>
<feature type="binding site" evidence="1">
    <location>
        <position position="1009"/>
    </location>
    <ligand>
        <name>Zn(2+)</name>
        <dbReference type="ChEBI" id="CHEBI:29105"/>
    </ligand>
</feature>
<feature type="binding site" evidence="1">
    <location>
        <position position="963"/>
    </location>
    <ligand>
        <name>Zn(2+)</name>
        <dbReference type="ChEBI" id="CHEBI:29105"/>
    </ligand>
</feature>
<proteinExistence type="predicted"/>
<dbReference type="InterPro" id="IPR012341">
    <property type="entry name" value="6hp_glycosidase-like_sf"/>
</dbReference>
<protein>
    <submittedName>
        <fullName evidence="3">Lanthionine synthetase</fullName>
    </submittedName>
</protein>
<name>A0A455SBM2_9CHLR</name>
<dbReference type="NCBIfam" id="TIGR03897">
    <property type="entry name" value="lanti_2_LanM"/>
    <property type="match status" value="1"/>
</dbReference>
<dbReference type="GO" id="GO:0046872">
    <property type="term" value="F:metal ion binding"/>
    <property type="evidence" value="ECO:0007669"/>
    <property type="project" value="UniProtKB-KW"/>
</dbReference>
<feature type="domain" description="Lantibiotic biosynthesis protein dehydration" evidence="2">
    <location>
        <begin position="236"/>
        <end position="610"/>
    </location>
</feature>
<dbReference type="CDD" id="cd04792">
    <property type="entry name" value="LanM-like"/>
    <property type="match status" value="1"/>
</dbReference>
<accession>A0A455SBM2</accession>
<dbReference type="GO" id="GO:0031179">
    <property type="term" value="P:peptide modification"/>
    <property type="evidence" value="ECO:0007669"/>
    <property type="project" value="InterPro"/>
</dbReference>
<evidence type="ECO:0000256" key="1">
    <source>
        <dbReference type="PIRSR" id="PIRSR607822-1"/>
    </source>
</evidence>
<dbReference type="Pfam" id="PF13575">
    <property type="entry name" value="DUF4135"/>
    <property type="match status" value="1"/>
</dbReference>
<feature type="binding site" evidence="1">
    <location>
        <position position="1008"/>
    </location>
    <ligand>
        <name>Zn(2+)</name>
        <dbReference type="ChEBI" id="CHEBI:29105"/>
    </ligand>
</feature>
<reference evidence="3" key="1">
    <citation type="submission" date="2018-12" db="EMBL/GenBank/DDBJ databases">
        <title>Novel natural products biosynthetic potential of the class Ktedonobacteria.</title>
        <authorList>
            <person name="Zheng Y."/>
            <person name="Saitou A."/>
            <person name="Wang C.M."/>
            <person name="Toyoda A."/>
            <person name="Minakuchi Y."/>
            <person name="Sekiguchi Y."/>
            <person name="Ueda K."/>
            <person name="Takano H."/>
            <person name="Sakai Y."/>
            <person name="Yokota A."/>
            <person name="Yabe S."/>
        </authorList>
    </citation>
    <scope>NUCLEOTIDE SEQUENCE</scope>
    <source>
        <strain evidence="3">COM3</strain>
    </source>
</reference>
<dbReference type="InterPro" id="IPR025410">
    <property type="entry name" value="Lant_dehyd"/>
</dbReference>
<dbReference type="SUPFAM" id="SSF158745">
    <property type="entry name" value="LanC-like"/>
    <property type="match status" value="1"/>
</dbReference>
<dbReference type="InterPro" id="IPR007822">
    <property type="entry name" value="LANC-like"/>
</dbReference>
<sequence>MQESISKRQLSKYPVWQHASWYAAISLKERVALQNMSNGAIEQSHFEMGMAQSRLDEWKEQAPFRHDTELFLRRLALDGLTEQELLTMLAEPAHSLQTRVGVRPEWVERLRSAFEARDQADDTLELTFLEEFLKNQALLSPVKPLLVQALVRLSKGIHALSQRYTVVPFELKTICVPLLSQLPGRLLPRFLKTFVLELNVARLEEKLTGETSEERFQDFVRQLCEPGRMLLLLEEYNVLARLLVEALDQWVETSLELLERLCADWAEICATFAVPTTPGALVDIQTGKGDTHRGGRSVTVLTWSSGFQLVYKPRSLAVDVHFQELLAWLNEAGFQPAFRTLRILDRKSYGWMEFVRCQSCTLEEEVERFYRRQGGYLALLYALEAADFHFENLIAAGEHPILIDLEALFQPRLSMQAVVEQGFIDPECIDRSVLRIGLLPYRMWSSEQATGVDISGLGGQAGQVVPTMIPKWAEVGTDQMRLRKEQGRLAAGQHRPKLGEQDVDTLSYQDAILEGFTTVYRILMERREELLERLLPSFENAEIRCVLRPTFLYGVLLIDSFHPDVLRDALERDRLFDRLWIGVHQRPALEQVIAFERADLWRGDIPVFTTTPGSCTLASSSGGCIEHFFAEPTLTATRRVIQNLNKNDLERQCWIIRASFATMALGSDRPKRRAMLSTSARVSSTPERLLAEARRAGDRLNELVFLNKGAVSWLGVTPISDREWHVLPADLDLYGGVAGITLFLAYLGAVSGEERYTTLARQGQESLTSRLKWLKERPAALGVGPFGGNGVSGCIYLLSHLGALWNEPKLYREAEALADLLPEMVEHDELYDIIGGAAGGIGALLSLYAVAPSEKILSLACLCADHLLSKARTMRRGVGWSAQEEQVPLAGFAHGNAGIAWALLRLYALTREERFQRMALQAIAYERFVFSETRQNWPDLRGHSASIFDQALERSCSFMIAWCHGASGIGLGRLDTLDVLDDAETRAEIECALRTTLENGFGFNHSICHGDIGNLEFLRAAVKRFPSYAERVREVEERVLGSLVEQNFVSGLPNGVETPGLMVGVAGSGYGLLRLAAPELVPSVLLLAPPRVL</sequence>
<dbReference type="EMBL" id="AP019376">
    <property type="protein sequence ID" value="BBH85857.1"/>
    <property type="molecule type" value="Genomic_DNA"/>
</dbReference>
<keyword evidence="1" id="KW-0479">Metal-binding</keyword>
<dbReference type="AlphaFoldDB" id="A0A455SBM2"/>
<keyword evidence="1" id="KW-0862">Zinc</keyword>